<dbReference type="InterPro" id="IPR017850">
    <property type="entry name" value="Alkaline_phosphatase_core_sf"/>
</dbReference>
<dbReference type="EMBL" id="JAQOMS010000002">
    <property type="protein sequence ID" value="MDC2891270.1"/>
    <property type="molecule type" value="Genomic_DNA"/>
</dbReference>
<sequence length="66" mass="7412">MYPYPVSLLDLLPTFYAAAGGNVQQIEKTDGVDLVPYLNGKNTNRPHEVLFWKKMFVAQLELVIGS</sequence>
<dbReference type="SUPFAM" id="SSF53649">
    <property type="entry name" value="Alkaline phosphatase-like"/>
    <property type="match status" value="1"/>
</dbReference>
<name>A0ABT5FJ84_9GAMM</name>
<organism evidence="1 2">
    <name type="scientific">Psychrosphaera algicola</name>
    <dbReference type="NCBI Taxonomy" id="3023714"/>
    <lineage>
        <taxon>Bacteria</taxon>
        <taxon>Pseudomonadati</taxon>
        <taxon>Pseudomonadota</taxon>
        <taxon>Gammaproteobacteria</taxon>
        <taxon>Alteromonadales</taxon>
        <taxon>Pseudoalteromonadaceae</taxon>
        <taxon>Psychrosphaera</taxon>
    </lineage>
</organism>
<dbReference type="RefSeq" id="WP_272182287.1">
    <property type="nucleotide sequence ID" value="NZ_JAQOMS010000002.1"/>
</dbReference>
<evidence type="ECO:0000313" key="2">
    <source>
        <dbReference type="Proteomes" id="UP001528411"/>
    </source>
</evidence>
<keyword evidence="2" id="KW-1185">Reference proteome</keyword>
<gene>
    <name evidence="1" type="ORF">PN838_24135</name>
</gene>
<dbReference type="Proteomes" id="UP001528411">
    <property type="component" value="Unassembled WGS sequence"/>
</dbReference>
<accession>A0ABT5FJ84</accession>
<comment type="caution">
    <text evidence="1">The sequence shown here is derived from an EMBL/GenBank/DDBJ whole genome shotgun (WGS) entry which is preliminary data.</text>
</comment>
<dbReference type="Gene3D" id="3.40.720.10">
    <property type="entry name" value="Alkaline Phosphatase, subunit A"/>
    <property type="match status" value="1"/>
</dbReference>
<proteinExistence type="predicted"/>
<reference evidence="1 2" key="1">
    <citation type="submission" date="2023-01" db="EMBL/GenBank/DDBJ databases">
        <title>Psychrosphaera sp. nov., isolated from marine algae.</title>
        <authorList>
            <person name="Bayburt H."/>
            <person name="Choi B.J."/>
            <person name="Kim J.M."/>
            <person name="Choi D.G."/>
            <person name="Jeon C.O."/>
        </authorList>
    </citation>
    <scope>NUCLEOTIDE SEQUENCE [LARGE SCALE GENOMIC DNA]</scope>
    <source>
        <strain evidence="1 2">G1-22</strain>
    </source>
</reference>
<evidence type="ECO:0000313" key="1">
    <source>
        <dbReference type="EMBL" id="MDC2891270.1"/>
    </source>
</evidence>
<protein>
    <submittedName>
        <fullName evidence="1">Uncharacterized protein</fullName>
    </submittedName>
</protein>